<evidence type="ECO:0000256" key="1">
    <source>
        <dbReference type="ARBA" id="ARBA00001554"/>
    </source>
</evidence>
<dbReference type="GO" id="GO:0006729">
    <property type="term" value="P:tetrahydrobiopterin biosynthetic process"/>
    <property type="evidence" value="ECO:0007669"/>
    <property type="project" value="InterPro"/>
</dbReference>
<dbReference type="PANTHER" id="PTHR12599">
    <property type="entry name" value="PTERIN-4-ALPHA-CARBINOLAMINE DEHYDRATASE"/>
    <property type="match status" value="1"/>
</dbReference>
<dbReference type="PANTHER" id="PTHR12599:SF0">
    <property type="entry name" value="PTERIN-4-ALPHA-CARBINOLAMINE DEHYDRATASE"/>
    <property type="match status" value="1"/>
</dbReference>
<dbReference type="InterPro" id="IPR036428">
    <property type="entry name" value="PCD_sf"/>
</dbReference>
<dbReference type="Pfam" id="PF01329">
    <property type="entry name" value="Pterin_4a"/>
    <property type="match status" value="1"/>
</dbReference>
<dbReference type="CDD" id="cd00488">
    <property type="entry name" value="PCD_DCoH"/>
    <property type="match status" value="1"/>
</dbReference>
<dbReference type="EMBL" id="JAMQKC010000005">
    <property type="protein sequence ID" value="MDC3416927.1"/>
    <property type="molecule type" value="Genomic_DNA"/>
</dbReference>
<reference evidence="5" key="1">
    <citation type="submission" date="2022-06" db="EMBL/GenBank/DDBJ databases">
        <title>Aquibacillus sp. a new bacterium isolated from soil saline samples.</title>
        <authorList>
            <person name="Galisteo C."/>
            <person name="De La Haba R."/>
            <person name="Sanchez-Porro C."/>
            <person name="Ventosa A."/>
        </authorList>
    </citation>
    <scope>NUCLEOTIDE SEQUENCE</scope>
    <source>
        <strain evidence="5">3ASR75-54</strain>
    </source>
</reference>
<dbReference type="EC" id="4.2.1.96" evidence="3"/>
<comment type="similarity">
    <text evidence="2">Belongs to the pterin-4-alpha-carbinolamine dehydratase family.</text>
</comment>
<gene>
    <name evidence="5" type="ORF">NC799_08330</name>
</gene>
<evidence type="ECO:0000313" key="6">
    <source>
        <dbReference type="Proteomes" id="UP001145069"/>
    </source>
</evidence>
<evidence type="ECO:0000256" key="3">
    <source>
        <dbReference type="ARBA" id="ARBA00013252"/>
    </source>
</evidence>
<dbReference type="AlphaFoldDB" id="A0A9X3WBZ0"/>
<comment type="catalytic activity">
    <reaction evidence="1">
        <text>(4aS,6R)-4a-hydroxy-L-erythro-5,6,7,8-tetrahydrobiopterin = (6R)-L-erythro-6,7-dihydrobiopterin + H2O</text>
        <dbReference type="Rhea" id="RHEA:11920"/>
        <dbReference type="ChEBI" id="CHEBI:15377"/>
        <dbReference type="ChEBI" id="CHEBI:15642"/>
        <dbReference type="ChEBI" id="CHEBI:43120"/>
        <dbReference type="EC" id="4.2.1.96"/>
    </reaction>
</comment>
<comment type="caution">
    <text evidence="5">The sequence shown here is derived from an EMBL/GenBank/DDBJ whole genome shotgun (WGS) entry which is preliminary data.</text>
</comment>
<dbReference type="GO" id="GO:0008124">
    <property type="term" value="F:4-alpha-hydroxytetrahydrobiopterin dehydratase activity"/>
    <property type="evidence" value="ECO:0007669"/>
    <property type="project" value="UniProtKB-EC"/>
</dbReference>
<sequence length="88" mass="10487">MSEELANLVNWKRVDNKWIEGNYRFKEYLTGVNFVQEIAKYAEEMNHHPFITIEYKRVTVKLSSWRAKGITDLDIEMANRFNAIYLGK</sequence>
<protein>
    <recommendedName>
        <fullName evidence="3">4a-hydroxytetrahydrobiopterin dehydratase</fullName>
        <ecNumber evidence="3">4.2.1.96</ecNumber>
    </recommendedName>
</protein>
<evidence type="ECO:0000256" key="4">
    <source>
        <dbReference type="ARBA" id="ARBA00023239"/>
    </source>
</evidence>
<proteinExistence type="inferred from homology"/>
<evidence type="ECO:0000313" key="5">
    <source>
        <dbReference type="EMBL" id="MDC3416927.1"/>
    </source>
</evidence>
<evidence type="ECO:0000256" key="2">
    <source>
        <dbReference type="ARBA" id="ARBA00006472"/>
    </source>
</evidence>
<keyword evidence="4 5" id="KW-0456">Lyase</keyword>
<dbReference type="Gene3D" id="3.30.1360.20">
    <property type="entry name" value="Transcriptional coactivator/pterin dehydratase"/>
    <property type="match status" value="1"/>
</dbReference>
<keyword evidence="6" id="KW-1185">Reference proteome</keyword>
<dbReference type="SUPFAM" id="SSF55248">
    <property type="entry name" value="PCD-like"/>
    <property type="match status" value="1"/>
</dbReference>
<name>A0A9X3WBZ0_9BACI</name>
<dbReference type="Proteomes" id="UP001145069">
    <property type="component" value="Unassembled WGS sequence"/>
</dbReference>
<organism evidence="5 6">
    <name type="scientific">Aquibacillus salsiterrae</name>
    <dbReference type="NCBI Taxonomy" id="2950439"/>
    <lineage>
        <taxon>Bacteria</taxon>
        <taxon>Bacillati</taxon>
        <taxon>Bacillota</taxon>
        <taxon>Bacilli</taxon>
        <taxon>Bacillales</taxon>
        <taxon>Bacillaceae</taxon>
        <taxon>Aquibacillus</taxon>
    </lineage>
</organism>
<accession>A0A9X3WBZ0</accession>
<dbReference type="InterPro" id="IPR001533">
    <property type="entry name" value="Pterin_deHydtase"/>
</dbReference>
<dbReference type="NCBIfam" id="NF002017">
    <property type="entry name" value="PRK00823.1-2"/>
    <property type="match status" value="1"/>
</dbReference>